<reference evidence="1" key="1">
    <citation type="submission" date="2021-01" db="EMBL/GenBank/DDBJ databases">
        <title>Modified the classification status of verrucomicrobia.</title>
        <authorList>
            <person name="Feng X."/>
        </authorList>
    </citation>
    <scope>NUCLEOTIDE SEQUENCE</scope>
    <source>
        <strain evidence="1">KCTC 22041</strain>
    </source>
</reference>
<dbReference type="EMBL" id="JAENIJ010000031">
    <property type="protein sequence ID" value="MBK1883974.1"/>
    <property type="molecule type" value="Genomic_DNA"/>
</dbReference>
<organism evidence="1 2">
    <name type="scientific">Luteolibacter pohnpeiensis</name>
    <dbReference type="NCBI Taxonomy" id="454153"/>
    <lineage>
        <taxon>Bacteria</taxon>
        <taxon>Pseudomonadati</taxon>
        <taxon>Verrucomicrobiota</taxon>
        <taxon>Verrucomicrobiia</taxon>
        <taxon>Verrucomicrobiales</taxon>
        <taxon>Verrucomicrobiaceae</taxon>
        <taxon>Luteolibacter</taxon>
    </lineage>
</organism>
<proteinExistence type="predicted"/>
<evidence type="ECO:0000313" key="1">
    <source>
        <dbReference type="EMBL" id="MBK1883974.1"/>
    </source>
</evidence>
<keyword evidence="2" id="KW-1185">Reference proteome</keyword>
<dbReference type="Proteomes" id="UP000603141">
    <property type="component" value="Unassembled WGS sequence"/>
</dbReference>
<name>A0A934SDP4_9BACT</name>
<accession>A0A934SDP4</accession>
<comment type="caution">
    <text evidence="1">The sequence shown here is derived from an EMBL/GenBank/DDBJ whole genome shotgun (WGS) entry which is preliminary data.</text>
</comment>
<gene>
    <name evidence="1" type="ORF">JIN85_16260</name>
</gene>
<protein>
    <submittedName>
        <fullName evidence="1">Uncharacterized protein</fullName>
    </submittedName>
</protein>
<dbReference type="AlphaFoldDB" id="A0A934SDP4"/>
<evidence type="ECO:0000313" key="2">
    <source>
        <dbReference type="Proteomes" id="UP000603141"/>
    </source>
</evidence>
<sequence>MQRWIVLGLVAVLLLGAGGAAGLWTYKQNRPDRKWVRLPINPKLPPDQKEEAASQLKEKLLDDKIMTKVADDIHLAEGMKLGSTQEAVALLKQRLFVEVGSVTLPSGETPCLNIGVSGKRKEMDSLGKAPTRILDDVFKILGIKKPADASAPKSF</sequence>